<reference evidence="2" key="1">
    <citation type="submission" date="2023-11" db="EMBL/GenBank/DDBJ databases">
        <title>Identification and selenium tolerance of Delftia acidovorans R3-25.</title>
        <authorList>
            <person name="Zhang S."/>
            <person name="Liu Y."/>
            <person name="Guo Y."/>
        </authorList>
    </citation>
    <scope>NUCLEOTIDE SEQUENCE</scope>
    <source>
        <strain evidence="2">R3-25</strain>
    </source>
</reference>
<evidence type="ECO:0000313" key="2">
    <source>
        <dbReference type="EMBL" id="MDX4957355.1"/>
    </source>
</evidence>
<protein>
    <submittedName>
        <fullName evidence="2">Uncharacterized protein</fullName>
    </submittedName>
</protein>
<name>A0AAJ2R874_DELAC</name>
<dbReference type="AlphaFoldDB" id="A0AAJ2R874"/>
<dbReference type="RefSeq" id="WP_319073982.1">
    <property type="nucleotide sequence ID" value="NZ_JAWWMZ010000004.1"/>
</dbReference>
<dbReference type="Proteomes" id="UP001287445">
    <property type="component" value="Unassembled WGS sequence"/>
</dbReference>
<proteinExistence type="predicted"/>
<accession>A0AAJ2R874</accession>
<evidence type="ECO:0000313" key="1">
    <source>
        <dbReference type="EMBL" id="MDX4954716.1"/>
    </source>
</evidence>
<dbReference type="EMBL" id="JAWWMZ010000004">
    <property type="protein sequence ID" value="MDX4954716.1"/>
    <property type="molecule type" value="Genomic_DNA"/>
</dbReference>
<sequence length="200" mass="22265">MTPHRSLYRIEGYADLWVDACLRNDEGELMFLSFYGRDASAMQFIAAAELGSQAEAGISRFSLCGAGGERQLVDLGSTDRLAKFSGRLPRQNLFGPLSHLWLYDKRLRALDKANRIGWVLATSGDIEASVWSLVKELAPIALLDTWQQPLLAWCQEKGAVHELGQGLYPRIGALRALRVSITDHFIRHVSAGVRERQLVA</sequence>
<evidence type="ECO:0000313" key="3">
    <source>
        <dbReference type="Proteomes" id="UP001287445"/>
    </source>
</evidence>
<comment type="caution">
    <text evidence="2">The sequence shown here is derived from an EMBL/GenBank/DDBJ whole genome shotgun (WGS) entry which is preliminary data.</text>
</comment>
<gene>
    <name evidence="1" type="ORF">SGN30_14960</name>
    <name evidence="2" type="ORF">SGN30_28385</name>
</gene>
<dbReference type="EMBL" id="JAWWMZ010000017">
    <property type="protein sequence ID" value="MDX4957355.1"/>
    <property type="molecule type" value="Genomic_DNA"/>
</dbReference>
<organism evidence="2 3">
    <name type="scientific">Delftia acidovorans</name>
    <name type="common">Pseudomonas acidovorans</name>
    <name type="synonym">Comamonas acidovorans</name>
    <dbReference type="NCBI Taxonomy" id="80866"/>
    <lineage>
        <taxon>Bacteria</taxon>
        <taxon>Pseudomonadati</taxon>
        <taxon>Pseudomonadota</taxon>
        <taxon>Betaproteobacteria</taxon>
        <taxon>Burkholderiales</taxon>
        <taxon>Comamonadaceae</taxon>
        <taxon>Delftia</taxon>
    </lineage>
</organism>